<dbReference type="EMBL" id="GBXM01108641">
    <property type="protein sequence ID" value="JAG99935.1"/>
    <property type="molecule type" value="Transcribed_RNA"/>
</dbReference>
<organism evidence="1">
    <name type="scientific">Anguilla anguilla</name>
    <name type="common">European freshwater eel</name>
    <name type="synonym">Muraena anguilla</name>
    <dbReference type="NCBI Taxonomy" id="7936"/>
    <lineage>
        <taxon>Eukaryota</taxon>
        <taxon>Metazoa</taxon>
        <taxon>Chordata</taxon>
        <taxon>Craniata</taxon>
        <taxon>Vertebrata</taxon>
        <taxon>Euteleostomi</taxon>
        <taxon>Actinopterygii</taxon>
        <taxon>Neopterygii</taxon>
        <taxon>Teleostei</taxon>
        <taxon>Anguilliformes</taxon>
        <taxon>Anguillidae</taxon>
        <taxon>Anguilla</taxon>
    </lineage>
</organism>
<accession>A0A0E9P5V6</accession>
<reference evidence="1" key="1">
    <citation type="submission" date="2014-11" db="EMBL/GenBank/DDBJ databases">
        <authorList>
            <person name="Amaro Gonzalez C."/>
        </authorList>
    </citation>
    <scope>NUCLEOTIDE SEQUENCE</scope>
</reference>
<dbReference type="AlphaFoldDB" id="A0A0E9P5V6"/>
<protein>
    <submittedName>
        <fullName evidence="1">Uncharacterized protein</fullName>
    </submittedName>
</protein>
<reference evidence="1" key="2">
    <citation type="journal article" date="2015" name="Fish Shellfish Immunol.">
        <title>Early steps in the European eel (Anguilla anguilla)-Vibrio vulnificus interaction in the gills: Role of the RtxA13 toxin.</title>
        <authorList>
            <person name="Callol A."/>
            <person name="Pajuelo D."/>
            <person name="Ebbesson L."/>
            <person name="Teles M."/>
            <person name="MacKenzie S."/>
            <person name="Amaro C."/>
        </authorList>
    </citation>
    <scope>NUCLEOTIDE SEQUENCE</scope>
</reference>
<sequence>MPRDGGGGHAVQVCYVYTVVRKSDTVSNVTFGSPGISPLDQECSALALEASLIASTT</sequence>
<proteinExistence type="predicted"/>
<name>A0A0E9P5V6_ANGAN</name>
<evidence type="ECO:0000313" key="1">
    <source>
        <dbReference type="EMBL" id="JAG99935.1"/>
    </source>
</evidence>